<comment type="cofactor">
    <cofactor evidence="1">
        <name>Fe cation</name>
        <dbReference type="ChEBI" id="CHEBI:24875"/>
    </cofactor>
</comment>
<evidence type="ECO:0000256" key="14">
    <source>
        <dbReference type="ARBA" id="ARBA00026095"/>
    </source>
</evidence>
<dbReference type="EC" id="1.14.19.21" evidence="14"/>
<evidence type="ECO:0000256" key="2">
    <source>
        <dbReference type="ARBA" id="ARBA00004370"/>
    </source>
</evidence>
<organism evidence="19 20">
    <name type="scientific">Cotesia congregata</name>
    <name type="common">Parasitoid wasp</name>
    <name type="synonym">Apanteles congregatus</name>
    <dbReference type="NCBI Taxonomy" id="51543"/>
    <lineage>
        <taxon>Eukaryota</taxon>
        <taxon>Metazoa</taxon>
        <taxon>Ecdysozoa</taxon>
        <taxon>Arthropoda</taxon>
        <taxon>Hexapoda</taxon>
        <taxon>Insecta</taxon>
        <taxon>Pterygota</taxon>
        <taxon>Neoptera</taxon>
        <taxon>Endopterygota</taxon>
        <taxon>Hymenoptera</taxon>
        <taxon>Apocrita</taxon>
        <taxon>Ichneumonoidea</taxon>
        <taxon>Braconidae</taxon>
        <taxon>Microgastrinae</taxon>
        <taxon>Cotesia</taxon>
    </lineage>
</organism>
<dbReference type="GO" id="GO:0046872">
    <property type="term" value="F:metal ion binding"/>
    <property type="evidence" value="ECO:0007669"/>
    <property type="project" value="UniProtKB-KW"/>
</dbReference>
<evidence type="ECO:0000256" key="8">
    <source>
        <dbReference type="ARBA" id="ARBA00023002"/>
    </source>
</evidence>
<dbReference type="EMBL" id="CAJNRD030001116">
    <property type="protein sequence ID" value="CAG5075223.1"/>
    <property type="molecule type" value="Genomic_DNA"/>
</dbReference>
<dbReference type="GO" id="GO:0008203">
    <property type="term" value="P:cholesterol metabolic process"/>
    <property type="evidence" value="ECO:0007669"/>
    <property type="project" value="InterPro"/>
</dbReference>
<comment type="caution">
    <text evidence="19">The sequence shown here is derived from an EMBL/GenBank/DDBJ whole genome shotgun (WGS) entry which is preliminary data.</text>
</comment>
<evidence type="ECO:0000256" key="1">
    <source>
        <dbReference type="ARBA" id="ARBA00001962"/>
    </source>
</evidence>
<comment type="pathway">
    <text evidence="3">Hormone biosynthesis.</text>
</comment>
<keyword evidence="10" id="KW-0411">Iron-sulfur</keyword>
<comment type="pathway">
    <text evidence="12">Steroid hormone biosynthesis; dafachronic acid biosynthesis.</text>
</comment>
<sequence length="423" mass="48968">DNMIEWVICILAGFLVYILFFRKINYVQTSKYVIERGKYFKRRKIGDLPPVYPNGWFGILESSELANGQVKHVSALGENFAVFRTQKGKVSIIDAYCPHLGANMAEGGKVKGDCIECPFHHWTFNGEGKCKSIPYSKTDPSRMETKAWNCREVNGIIFVWYHAELSDPEWELEPIPQIIDGSWRFQGRNDFHISCHIQDIPENGADWAHLNAVHGPAKIKKTLPSQIIRHSWTGTGWRCHQSSKYIDDFSGNKNQQIVNDVKLHINNININSNNKNNNIINNQSKKHCAAINLHHSLVLFEKWSIINMNVKVEQIGPAYVELFLDTTFGPVCILQTVTPLEPLKQRVTHYVYSPLLLSPYAKIIFWGESFMFERDIAVWNYKKYQKNPKLVKEDHTISSYRKWYSNFYTNNSPTYQSTQSLDW</sequence>
<dbReference type="InterPro" id="IPR017941">
    <property type="entry name" value="Rieske_2Fe-2S"/>
</dbReference>
<dbReference type="GO" id="GO:0170056">
    <property type="term" value="F:cholesterol 7-desaturase [NAD(P)H] activity"/>
    <property type="evidence" value="ECO:0007669"/>
    <property type="project" value="UniProtKB-EC"/>
</dbReference>
<dbReference type="Proteomes" id="UP000786811">
    <property type="component" value="Unassembled WGS sequence"/>
</dbReference>
<evidence type="ECO:0000256" key="4">
    <source>
        <dbReference type="ARBA" id="ARBA00022692"/>
    </source>
</evidence>
<dbReference type="GO" id="GO:0005737">
    <property type="term" value="C:cytoplasm"/>
    <property type="evidence" value="ECO:0007669"/>
    <property type="project" value="TreeGrafter"/>
</dbReference>
<evidence type="ECO:0000256" key="12">
    <source>
        <dbReference type="ARBA" id="ARBA00025712"/>
    </source>
</evidence>
<evidence type="ECO:0000256" key="17">
    <source>
        <dbReference type="SAM" id="Phobius"/>
    </source>
</evidence>
<comment type="similarity">
    <text evidence="13">Belongs to the cholesterol 7-desaturase family.</text>
</comment>
<keyword evidence="5" id="KW-0001">2Fe-2S</keyword>
<comment type="catalytic activity">
    <reaction evidence="15">
        <text>cholesterol + NADH + O2 + H(+) = 7-dehydrocholesterol + NAD(+) + 2 H2O</text>
        <dbReference type="Rhea" id="RHEA:51644"/>
        <dbReference type="ChEBI" id="CHEBI:15377"/>
        <dbReference type="ChEBI" id="CHEBI:15378"/>
        <dbReference type="ChEBI" id="CHEBI:15379"/>
        <dbReference type="ChEBI" id="CHEBI:16113"/>
        <dbReference type="ChEBI" id="CHEBI:17759"/>
        <dbReference type="ChEBI" id="CHEBI:57540"/>
        <dbReference type="ChEBI" id="CHEBI:57945"/>
        <dbReference type="EC" id="1.14.19.21"/>
    </reaction>
    <physiologicalReaction direction="left-to-right" evidence="15">
        <dbReference type="Rhea" id="RHEA:51645"/>
    </physiologicalReaction>
</comment>
<dbReference type="PANTHER" id="PTHR21266">
    <property type="entry name" value="IRON-SULFUR DOMAIN CONTAINING PROTEIN"/>
    <property type="match status" value="1"/>
</dbReference>
<dbReference type="SUPFAM" id="SSF55961">
    <property type="entry name" value="Bet v1-like"/>
    <property type="match status" value="1"/>
</dbReference>
<keyword evidence="8" id="KW-0560">Oxidoreductase</keyword>
<feature type="transmembrane region" description="Helical" evidence="17">
    <location>
        <begin position="6"/>
        <end position="22"/>
    </location>
</feature>
<evidence type="ECO:0000313" key="19">
    <source>
        <dbReference type="EMBL" id="CAG5075223.1"/>
    </source>
</evidence>
<name>A0A8J2EAH4_COTCN</name>
<dbReference type="PANTHER" id="PTHR21266:SF32">
    <property type="entry name" value="CHOLESTEROL 7-DESATURASE NVD"/>
    <property type="match status" value="1"/>
</dbReference>
<dbReference type="AlphaFoldDB" id="A0A8J2EAH4"/>
<accession>A0A8J2EAH4</accession>
<gene>
    <name evidence="19" type="ORF">HICCMSTLAB_LOCUS1377</name>
</gene>
<dbReference type="GO" id="GO:0016020">
    <property type="term" value="C:membrane"/>
    <property type="evidence" value="ECO:0007669"/>
    <property type="project" value="UniProtKB-SubCell"/>
</dbReference>
<keyword evidence="6" id="KW-0479">Metal-binding</keyword>
<evidence type="ECO:0000256" key="16">
    <source>
        <dbReference type="ARBA" id="ARBA00049548"/>
    </source>
</evidence>
<evidence type="ECO:0000256" key="13">
    <source>
        <dbReference type="ARBA" id="ARBA00025729"/>
    </source>
</evidence>
<protein>
    <recommendedName>
        <fullName evidence="14">cholesterol 7-desaturase</fullName>
        <ecNumber evidence="14">1.14.19.21</ecNumber>
    </recommendedName>
</protein>
<dbReference type="Pfam" id="PF19298">
    <property type="entry name" value="KshA_C"/>
    <property type="match status" value="1"/>
</dbReference>
<proteinExistence type="inferred from homology"/>
<keyword evidence="11 17" id="KW-0472">Membrane</keyword>
<evidence type="ECO:0000256" key="11">
    <source>
        <dbReference type="ARBA" id="ARBA00023136"/>
    </source>
</evidence>
<dbReference type="InterPro" id="IPR050584">
    <property type="entry name" value="Cholesterol_7-desaturase"/>
</dbReference>
<evidence type="ECO:0000256" key="3">
    <source>
        <dbReference type="ARBA" id="ARBA00004972"/>
    </source>
</evidence>
<evidence type="ECO:0000256" key="7">
    <source>
        <dbReference type="ARBA" id="ARBA00022989"/>
    </source>
</evidence>
<dbReference type="PROSITE" id="PS51296">
    <property type="entry name" value="RIESKE"/>
    <property type="match status" value="1"/>
</dbReference>
<dbReference type="Gene3D" id="2.102.10.10">
    <property type="entry name" value="Rieske [2Fe-2S] iron-sulphur domain"/>
    <property type="match status" value="1"/>
</dbReference>
<keyword evidence="20" id="KW-1185">Reference proteome</keyword>
<dbReference type="InterPro" id="IPR036922">
    <property type="entry name" value="Rieske_2Fe-2S_sf"/>
</dbReference>
<dbReference type="SUPFAM" id="SSF50022">
    <property type="entry name" value="ISP domain"/>
    <property type="match status" value="1"/>
</dbReference>
<dbReference type="UniPathway" id="UPA01020"/>
<dbReference type="OrthoDB" id="426882at2759"/>
<evidence type="ECO:0000256" key="5">
    <source>
        <dbReference type="ARBA" id="ARBA00022714"/>
    </source>
</evidence>
<evidence type="ECO:0000256" key="10">
    <source>
        <dbReference type="ARBA" id="ARBA00023014"/>
    </source>
</evidence>
<dbReference type="GO" id="GO:0051537">
    <property type="term" value="F:2 iron, 2 sulfur cluster binding"/>
    <property type="evidence" value="ECO:0007669"/>
    <property type="project" value="UniProtKB-KW"/>
</dbReference>
<comment type="catalytic activity">
    <reaction evidence="16">
        <text>cholesterol + NADPH + O2 + H(+) = 7-dehydrocholesterol + NADP(+) + 2 H2O</text>
        <dbReference type="Rhea" id="RHEA:45024"/>
        <dbReference type="ChEBI" id="CHEBI:15377"/>
        <dbReference type="ChEBI" id="CHEBI:15378"/>
        <dbReference type="ChEBI" id="CHEBI:15379"/>
        <dbReference type="ChEBI" id="CHEBI:16113"/>
        <dbReference type="ChEBI" id="CHEBI:17759"/>
        <dbReference type="ChEBI" id="CHEBI:57783"/>
        <dbReference type="ChEBI" id="CHEBI:58349"/>
        <dbReference type="EC" id="1.14.19.21"/>
    </reaction>
    <physiologicalReaction direction="left-to-right" evidence="16">
        <dbReference type="Rhea" id="RHEA:45025"/>
    </physiologicalReaction>
</comment>
<feature type="domain" description="Rieske" evidence="18">
    <location>
        <begin position="56"/>
        <end position="159"/>
    </location>
</feature>
<keyword evidence="4 17" id="KW-0812">Transmembrane</keyword>
<reference evidence="19" key="1">
    <citation type="submission" date="2021-04" db="EMBL/GenBank/DDBJ databases">
        <authorList>
            <person name="Chebbi M.A.C M."/>
        </authorList>
    </citation>
    <scope>NUCLEOTIDE SEQUENCE</scope>
</reference>
<dbReference type="Pfam" id="PF00355">
    <property type="entry name" value="Rieske"/>
    <property type="match status" value="1"/>
</dbReference>
<dbReference type="InterPro" id="IPR045605">
    <property type="entry name" value="KshA-like_C"/>
</dbReference>
<evidence type="ECO:0000259" key="18">
    <source>
        <dbReference type="PROSITE" id="PS51296"/>
    </source>
</evidence>
<evidence type="ECO:0000313" key="20">
    <source>
        <dbReference type="Proteomes" id="UP000786811"/>
    </source>
</evidence>
<dbReference type="Gene3D" id="3.90.380.10">
    <property type="entry name" value="Naphthalene 1,2-dioxygenase Alpha Subunit, Chain A, domain 1"/>
    <property type="match status" value="1"/>
</dbReference>
<comment type="subcellular location">
    <subcellularLocation>
        <location evidence="2">Membrane</location>
    </subcellularLocation>
</comment>
<evidence type="ECO:0000256" key="9">
    <source>
        <dbReference type="ARBA" id="ARBA00023004"/>
    </source>
</evidence>
<evidence type="ECO:0000256" key="6">
    <source>
        <dbReference type="ARBA" id="ARBA00022723"/>
    </source>
</evidence>
<keyword evidence="9" id="KW-0408">Iron</keyword>
<keyword evidence="7 17" id="KW-1133">Transmembrane helix</keyword>
<feature type="non-terminal residue" evidence="19">
    <location>
        <position position="1"/>
    </location>
</feature>
<evidence type="ECO:0000256" key="15">
    <source>
        <dbReference type="ARBA" id="ARBA00047853"/>
    </source>
</evidence>